<proteinExistence type="predicted"/>
<dbReference type="AlphaFoldDB" id="A0A8X6S5R3"/>
<evidence type="ECO:0000313" key="3">
    <source>
        <dbReference type="Proteomes" id="UP000887159"/>
    </source>
</evidence>
<feature type="compositionally biased region" description="Basic and acidic residues" evidence="1">
    <location>
        <begin position="73"/>
        <end position="84"/>
    </location>
</feature>
<gene>
    <name evidence="2" type="ORF">TNCV_3269971</name>
</gene>
<evidence type="ECO:0000256" key="1">
    <source>
        <dbReference type="SAM" id="MobiDB-lite"/>
    </source>
</evidence>
<organism evidence="2 3">
    <name type="scientific">Trichonephila clavipes</name>
    <name type="common">Golden silk orbweaver</name>
    <name type="synonym">Nephila clavipes</name>
    <dbReference type="NCBI Taxonomy" id="2585209"/>
    <lineage>
        <taxon>Eukaryota</taxon>
        <taxon>Metazoa</taxon>
        <taxon>Ecdysozoa</taxon>
        <taxon>Arthropoda</taxon>
        <taxon>Chelicerata</taxon>
        <taxon>Arachnida</taxon>
        <taxon>Araneae</taxon>
        <taxon>Araneomorphae</taxon>
        <taxon>Entelegynae</taxon>
        <taxon>Araneoidea</taxon>
        <taxon>Nephilidae</taxon>
        <taxon>Trichonephila</taxon>
    </lineage>
</organism>
<name>A0A8X6S5R3_TRICX</name>
<feature type="region of interest" description="Disordered" evidence="1">
    <location>
        <begin position="60"/>
        <end position="84"/>
    </location>
</feature>
<protein>
    <submittedName>
        <fullName evidence="2">Uncharacterized protein</fullName>
    </submittedName>
</protein>
<dbReference type="EMBL" id="BMAU01021249">
    <property type="protein sequence ID" value="GFY05125.1"/>
    <property type="molecule type" value="Genomic_DNA"/>
</dbReference>
<dbReference type="Proteomes" id="UP000887159">
    <property type="component" value="Unassembled WGS sequence"/>
</dbReference>
<sequence>MIHYLERKPLSCIDVSVKAGKVSKSVDAIAIHRPPLPLRKAKRFLRCYGVLANRYRHVKRRPKGNSNGNGRKLILDSRQRSFPT</sequence>
<reference evidence="2" key="1">
    <citation type="submission" date="2020-08" db="EMBL/GenBank/DDBJ databases">
        <title>Multicomponent nature underlies the extraordinary mechanical properties of spider dragline silk.</title>
        <authorList>
            <person name="Kono N."/>
            <person name="Nakamura H."/>
            <person name="Mori M."/>
            <person name="Yoshida Y."/>
            <person name="Ohtoshi R."/>
            <person name="Malay A.D."/>
            <person name="Moran D.A.P."/>
            <person name="Tomita M."/>
            <person name="Numata K."/>
            <person name="Arakawa K."/>
        </authorList>
    </citation>
    <scope>NUCLEOTIDE SEQUENCE</scope>
</reference>
<keyword evidence="3" id="KW-1185">Reference proteome</keyword>
<comment type="caution">
    <text evidence="2">The sequence shown here is derived from an EMBL/GenBank/DDBJ whole genome shotgun (WGS) entry which is preliminary data.</text>
</comment>
<evidence type="ECO:0000313" key="2">
    <source>
        <dbReference type="EMBL" id="GFY05125.1"/>
    </source>
</evidence>
<accession>A0A8X6S5R3</accession>